<protein>
    <recommendedName>
        <fullName evidence="2">Radical SAM core domain-containing protein</fullName>
    </recommendedName>
</protein>
<gene>
    <name evidence="1" type="ORF">LCGC14_2959700</name>
</gene>
<dbReference type="EMBL" id="LAZR01059873">
    <property type="protein sequence ID" value="KKK66874.1"/>
    <property type="molecule type" value="Genomic_DNA"/>
</dbReference>
<comment type="caution">
    <text evidence="1">The sequence shown here is derived from an EMBL/GenBank/DDBJ whole genome shotgun (WGS) entry which is preliminary data.</text>
</comment>
<accession>A0A0F8ZKG3</accession>
<sequence>MWARQCDKAYLSAIFTFDLPVLVQDALNLISSGVEVEIGGPAATAMPEYILRRTGLQPHIGLDERFEHVPGDDYQAVFTSRGCPRHCGFCLVQKLEGRRIIEYDDFPIPSGKNPFICDNNILATSWKHQTMVVDKLKGVKNLDLNSGFDDRIFIKNPEKYWRLYNELDIEAWRFAYDTPEQKDAINACARFLHSKGVNYRRIIVFCLLGFEGETLEEGIEKLTYLIEIGTSPYPMRYKPLDSVKKNYTPPGWDKGQLDRVFNWAGVPKIWRSTTWEEFTRK</sequence>
<evidence type="ECO:0000313" key="1">
    <source>
        <dbReference type="EMBL" id="KKK66874.1"/>
    </source>
</evidence>
<dbReference type="AlphaFoldDB" id="A0A0F8ZKG3"/>
<reference evidence="1" key="1">
    <citation type="journal article" date="2015" name="Nature">
        <title>Complex archaea that bridge the gap between prokaryotes and eukaryotes.</title>
        <authorList>
            <person name="Spang A."/>
            <person name="Saw J.H."/>
            <person name="Jorgensen S.L."/>
            <person name="Zaremba-Niedzwiedzka K."/>
            <person name="Martijn J."/>
            <person name="Lind A.E."/>
            <person name="van Eijk R."/>
            <person name="Schleper C."/>
            <person name="Guy L."/>
            <person name="Ettema T.J."/>
        </authorList>
    </citation>
    <scope>NUCLEOTIDE SEQUENCE</scope>
</reference>
<proteinExistence type="predicted"/>
<name>A0A0F8ZKG3_9ZZZZ</name>
<organism evidence="1">
    <name type="scientific">marine sediment metagenome</name>
    <dbReference type="NCBI Taxonomy" id="412755"/>
    <lineage>
        <taxon>unclassified sequences</taxon>
        <taxon>metagenomes</taxon>
        <taxon>ecological metagenomes</taxon>
    </lineage>
</organism>
<evidence type="ECO:0008006" key="2">
    <source>
        <dbReference type="Google" id="ProtNLM"/>
    </source>
</evidence>